<protein>
    <submittedName>
        <fullName evidence="2">Uncharacterized protein</fullName>
    </submittedName>
</protein>
<accession>A0A4Z2GN40</accession>
<dbReference type="Proteomes" id="UP000314294">
    <property type="component" value="Unassembled WGS sequence"/>
</dbReference>
<dbReference type="EMBL" id="SRLO01000478">
    <property type="protein sequence ID" value="TNN54635.1"/>
    <property type="molecule type" value="Genomic_DNA"/>
</dbReference>
<comment type="caution">
    <text evidence="2">The sequence shown here is derived from an EMBL/GenBank/DDBJ whole genome shotgun (WGS) entry which is preliminary data.</text>
</comment>
<sequence length="61" mass="6792">MSDYEYREENQQAADGKPCKTEFRTSSSALDLRLHLAGAMRNDIAVIPLTPERPSLTSVPL</sequence>
<evidence type="ECO:0000313" key="3">
    <source>
        <dbReference type="Proteomes" id="UP000314294"/>
    </source>
</evidence>
<keyword evidence="3" id="KW-1185">Reference proteome</keyword>
<evidence type="ECO:0000313" key="2">
    <source>
        <dbReference type="EMBL" id="TNN54635.1"/>
    </source>
</evidence>
<gene>
    <name evidence="2" type="ORF">EYF80_035116</name>
</gene>
<dbReference type="AlphaFoldDB" id="A0A4Z2GN40"/>
<reference evidence="2 3" key="1">
    <citation type="submission" date="2019-03" db="EMBL/GenBank/DDBJ databases">
        <title>First draft genome of Liparis tanakae, snailfish: a comprehensive survey of snailfish specific genes.</title>
        <authorList>
            <person name="Kim W."/>
            <person name="Song I."/>
            <person name="Jeong J.-H."/>
            <person name="Kim D."/>
            <person name="Kim S."/>
            <person name="Ryu S."/>
            <person name="Song J.Y."/>
            <person name="Lee S.K."/>
        </authorList>
    </citation>
    <scope>NUCLEOTIDE SEQUENCE [LARGE SCALE GENOMIC DNA]</scope>
    <source>
        <tissue evidence="2">Muscle</tissue>
    </source>
</reference>
<name>A0A4Z2GN40_9TELE</name>
<organism evidence="2 3">
    <name type="scientific">Liparis tanakae</name>
    <name type="common">Tanaka's snailfish</name>
    <dbReference type="NCBI Taxonomy" id="230148"/>
    <lineage>
        <taxon>Eukaryota</taxon>
        <taxon>Metazoa</taxon>
        <taxon>Chordata</taxon>
        <taxon>Craniata</taxon>
        <taxon>Vertebrata</taxon>
        <taxon>Euteleostomi</taxon>
        <taxon>Actinopterygii</taxon>
        <taxon>Neopterygii</taxon>
        <taxon>Teleostei</taxon>
        <taxon>Neoteleostei</taxon>
        <taxon>Acanthomorphata</taxon>
        <taxon>Eupercaria</taxon>
        <taxon>Perciformes</taxon>
        <taxon>Cottioidei</taxon>
        <taxon>Cottales</taxon>
        <taxon>Liparidae</taxon>
        <taxon>Liparis</taxon>
    </lineage>
</organism>
<proteinExistence type="predicted"/>
<feature type="region of interest" description="Disordered" evidence="1">
    <location>
        <begin position="1"/>
        <end position="22"/>
    </location>
</feature>
<feature type="compositionally biased region" description="Basic and acidic residues" evidence="1">
    <location>
        <begin position="1"/>
        <end position="10"/>
    </location>
</feature>
<evidence type="ECO:0000256" key="1">
    <source>
        <dbReference type="SAM" id="MobiDB-lite"/>
    </source>
</evidence>